<protein>
    <submittedName>
        <fullName evidence="1">Uncharacterized protein</fullName>
    </submittedName>
</protein>
<organism evidence="1 2">
    <name type="scientific">Ornithinibacillus massiliensis</name>
    <dbReference type="NCBI Taxonomy" id="1944633"/>
    <lineage>
        <taxon>Bacteria</taxon>
        <taxon>Bacillati</taxon>
        <taxon>Bacillota</taxon>
        <taxon>Bacilli</taxon>
        <taxon>Bacillales</taxon>
        <taxon>Bacillaceae</taxon>
        <taxon>Ornithinibacillus</taxon>
    </lineage>
</organism>
<dbReference type="EMBL" id="JAGXBY010000001">
    <property type="protein sequence ID" value="MBS3678994.1"/>
    <property type="molecule type" value="Genomic_DNA"/>
</dbReference>
<dbReference type="Proteomes" id="UP000681870">
    <property type="component" value="Unassembled WGS sequence"/>
</dbReference>
<evidence type="ECO:0000313" key="2">
    <source>
        <dbReference type="Proteomes" id="UP000681870"/>
    </source>
</evidence>
<dbReference type="RefSeq" id="WP_211741031.1">
    <property type="nucleotide sequence ID" value="NZ_JAGXBY010000001.1"/>
</dbReference>
<comment type="caution">
    <text evidence="1">The sequence shown here is derived from an EMBL/GenBank/DDBJ whole genome shotgun (WGS) entry which is preliminary data.</text>
</comment>
<sequence length="50" mass="5749">MTEGGYRRPFLAEGEGKGKQREGVSALFWQKKLEKVTDGDYRCPFPAERE</sequence>
<proteinExistence type="predicted"/>
<keyword evidence="2" id="KW-1185">Reference proteome</keyword>
<name>A0ABS5M9L6_9BACI</name>
<evidence type="ECO:0000313" key="1">
    <source>
        <dbReference type="EMBL" id="MBS3678994.1"/>
    </source>
</evidence>
<reference evidence="1 2" key="1">
    <citation type="submission" date="2021-05" db="EMBL/GenBank/DDBJ databases">
        <title>Ornithinibacillus massiliensis sp. nov.</title>
        <authorList>
            <person name="Iwaza R."/>
            <person name="Lagier J.-C."/>
            <person name="Raoult D."/>
        </authorList>
    </citation>
    <scope>NUCLEOTIDE SEQUENCE [LARGE SCALE GENOMIC DNA]</scope>
    <source>
        <strain evidence="1 2">Marseille-P3601</strain>
    </source>
</reference>
<accession>A0ABS5M9L6</accession>
<gene>
    <name evidence="1" type="ORF">KGF86_02100</name>
</gene>